<name>A0AAQ3JMY0_9LILI</name>
<feature type="compositionally biased region" description="Basic and acidic residues" evidence="4">
    <location>
        <begin position="118"/>
        <end position="129"/>
    </location>
</feature>
<dbReference type="GO" id="GO:0071004">
    <property type="term" value="C:U2-type prespliceosome"/>
    <property type="evidence" value="ECO:0007669"/>
    <property type="project" value="TreeGrafter"/>
</dbReference>
<evidence type="ECO:0000256" key="2">
    <source>
        <dbReference type="ARBA" id="ARBA00023242"/>
    </source>
</evidence>
<feature type="compositionally biased region" description="Basic residues" evidence="4">
    <location>
        <begin position="364"/>
        <end position="392"/>
    </location>
</feature>
<dbReference type="GO" id="GO:0071011">
    <property type="term" value="C:precatalytic spliceosome"/>
    <property type="evidence" value="ECO:0007669"/>
    <property type="project" value="TreeGrafter"/>
</dbReference>
<feature type="compositionally biased region" description="Basic and acidic residues" evidence="4">
    <location>
        <begin position="234"/>
        <end position="247"/>
    </location>
</feature>
<gene>
    <name evidence="6" type="ORF">Cni_G00547</name>
</gene>
<sequence length="508" mass="57608">MEVGSLNMEDGAPFKSDLDLNSHENKDEEETKSSEDDNKKVENMQVYADQERPRSPILPVSVDNEGLQSTLLSSCTTSSSPIDKVEEVDEHLPPGSDIVDNTENKSFVNSTEEPSSNVEDHECHDEKQETTYSIQCSDLDSGVDQTVKDKKILRDSDPYINSPVVSVDNNMKSQSEKSKFDDGTEDRNFNNMEMKDDDHIIGDANLDDVDTLKESSVGLLLPAQKGTPSLSPSPERELSAHMERSPDNKPSSVHEQLPTEIIERKTASSPDHVPSSENLAVGRKRPRDSFSPPARRKSPPGKTTHQDAHRRDKESSPRKNIAASPRRRESPRRRQSPRKRESPRRRDRSKSRSPVRRKDASGHKRDHRRRSRSRSPHARDHPRRSPRRRLSPGRRSSPPSYHSRHRSPRRPWSPPSNRNTGVGKPGRNLFVAGFSYVTTERDLEKKFSRFGRVTDVRIVRDRRSGDSRGFGFLSLERDEDADAAIRALDQTEWNGRIVLVEKSKTSAR</sequence>
<keyword evidence="7" id="KW-1185">Reference proteome</keyword>
<dbReference type="InterPro" id="IPR000504">
    <property type="entry name" value="RRM_dom"/>
</dbReference>
<feature type="region of interest" description="Disordered" evidence="4">
    <location>
        <begin position="1"/>
        <end position="132"/>
    </location>
</feature>
<dbReference type="GO" id="GO:0030619">
    <property type="term" value="F:U1 snRNA binding"/>
    <property type="evidence" value="ECO:0007669"/>
    <property type="project" value="TreeGrafter"/>
</dbReference>
<feature type="domain" description="RRM" evidence="5">
    <location>
        <begin position="427"/>
        <end position="505"/>
    </location>
</feature>
<accession>A0AAQ3JMY0</accession>
<evidence type="ECO:0000256" key="1">
    <source>
        <dbReference type="ARBA" id="ARBA00004123"/>
    </source>
</evidence>
<organism evidence="6 7">
    <name type="scientific">Canna indica</name>
    <name type="common">Indian-shot</name>
    <dbReference type="NCBI Taxonomy" id="4628"/>
    <lineage>
        <taxon>Eukaryota</taxon>
        <taxon>Viridiplantae</taxon>
        <taxon>Streptophyta</taxon>
        <taxon>Embryophyta</taxon>
        <taxon>Tracheophyta</taxon>
        <taxon>Spermatophyta</taxon>
        <taxon>Magnoliopsida</taxon>
        <taxon>Liliopsida</taxon>
        <taxon>Zingiberales</taxon>
        <taxon>Cannaceae</taxon>
        <taxon>Canna</taxon>
    </lineage>
</organism>
<feature type="compositionally biased region" description="Polar residues" evidence="4">
    <location>
        <begin position="99"/>
        <end position="117"/>
    </location>
</feature>
<dbReference type="GO" id="GO:0003729">
    <property type="term" value="F:mRNA binding"/>
    <property type="evidence" value="ECO:0007669"/>
    <property type="project" value="TreeGrafter"/>
</dbReference>
<feature type="compositionally biased region" description="Low complexity" evidence="4">
    <location>
        <begin position="67"/>
        <end position="80"/>
    </location>
</feature>
<feature type="compositionally biased region" description="Basic residues" evidence="4">
    <location>
        <begin position="329"/>
        <end position="355"/>
    </location>
</feature>
<feature type="compositionally biased region" description="Basic and acidic residues" evidence="4">
    <location>
        <begin position="16"/>
        <end position="42"/>
    </location>
</feature>
<proteinExistence type="predicted"/>
<dbReference type="InterPro" id="IPR035979">
    <property type="entry name" value="RBD_domain_sf"/>
</dbReference>
<keyword evidence="3" id="KW-0694">RNA-binding</keyword>
<feature type="compositionally biased region" description="Basic and acidic residues" evidence="4">
    <location>
        <begin position="174"/>
        <end position="198"/>
    </location>
</feature>
<dbReference type="InterPro" id="IPR051183">
    <property type="entry name" value="U1_U11-U12_snRNP_70-35kDa"/>
</dbReference>
<evidence type="ECO:0000313" key="6">
    <source>
        <dbReference type="EMBL" id="WOK91856.1"/>
    </source>
</evidence>
<dbReference type="PANTHER" id="PTHR13952">
    <property type="entry name" value="U1 SMALL NUCLEAR RIBONUCLEOPROTEIN 70 KD"/>
    <property type="match status" value="1"/>
</dbReference>
<dbReference type="EMBL" id="CP136890">
    <property type="protein sequence ID" value="WOK91856.1"/>
    <property type="molecule type" value="Genomic_DNA"/>
</dbReference>
<evidence type="ECO:0000313" key="7">
    <source>
        <dbReference type="Proteomes" id="UP001327560"/>
    </source>
</evidence>
<feature type="region of interest" description="Disordered" evidence="4">
    <location>
        <begin position="219"/>
        <end position="427"/>
    </location>
</feature>
<evidence type="ECO:0000256" key="4">
    <source>
        <dbReference type="SAM" id="MobiDB-lite"/>
    </source>
</evidence>
<reference evidence="6 7" key="1">
    <citation type="submission" date="2023-10" db="EMBL/GenBank/DDBJ databases">
        <title>Chromosome-scale genome assembly provides insights into flower coloration mechanisms of Canna indica.</title>
        <authorList>
            <person name="Li C."/>
        </authorList>
    </citation>
    <scope>NUCLEOTIDE SEQUENCE [LARGE SCALE GENOMIC DNA]</scope>
    <source>
        <tissue evidence="6">Flower</tissue>
    </source>
</reference>
<dbReference type="AlphaFoldDB" id="A0AAQ3JMY0"/>
<feature type="region of interest" description="Disordered" evidence="4">
    <location>
        <begin position="155"/>
        <end position="198"/>
    </location>
</feature>
<feature type="compositionally biased region" description="Polar residues" evidence="4">
    <location>
        <begin position="163"/>
        <end position="173"/>
    </location>
</feature>
<dbReference type="Gene3D" id="3.30.70.330">
    <property type="match status" value="1"/>
</dbReference>
<dbReference type="PROSITE" id="PS50102">
    <property type="entry name" value="RRM"/>
    <property type="match status" value="1"/>
</dbReference>
<dbReference type="GO" id="GO:0005685">
    <property type="term" value="C:U1 snRNP"/>
    <property type="evidence" value="ECO:0007669"/>
    <property type="project" value="TreeGrafter"/>
</dbReference>
<comment type="subcellular location">
    <subcellularLocation>
        <location evidence="1">Nucleus</location>
    </subcellularLocation>
</comment>
<dbReference type="GO" id="GO:0000398">
    <property type="term" value="P:mRNA splicing, via spliceosome"/>
    <property type="evidence" value="ECO:0007669"/>
    <property type="project" value="TreeGrafter"/>
</dbReference>
<dbReference type="Proteomes" id="UP001327560">
    <property type="component" value="Chromosome 1"/>
</dbReference>
<dbReference type="SMART" id="SM00360">
    <property type="entry name" value="RRM"/>
    <property type="match status" value="1"/>
</dbReference>
<dbReference type="Pfam" id="PF00076">
    <property type="entry name" value="RRM_1"/>
    <property type="match status" value="1"/>
</dbReference>
<dbReference type="InterPro" id="IPR012677">
    <property type="entry name" value="Nucleotide-bd_a/b_plait_sf"/>
</dbReference>
<feature type="compositionally biased region" description="Basic and acidic residues" evidence="4">
    <location>
        <begin position="304"/>
        <end position="317"/>
    </location>
</feature>
<keyword evidence="2" id="KW-0539">Nucleus</keyword>
<dbReference type="SUPFAM" id="SSF54928">
    <property type="entry name" value="RNA-binding domain, RBD"/>
    <property type="match status" value="1"/>
</dbReference>
<evidence type="ECO:0000256" key="3">
    <source>
        <dbReference type="PROSITE-ProRule" id="PRU00176"/>
    </source>
</evidence>
<dbReference type="PANTHER" id="PTHR13952:SF9">
    <property type="entry name" value="SERINE_ARGININE REPETITIVE MATRIX PROTEIN 1-LIKE"/>
    <property type="match status" value="1"/>
</dbReference>
<protein>
    <recommendedName>
        <fullName evidence="5">RRM domain-containing protein</fullName>
    </recommendedName>
</protein>
<evidence type="ECO:0000259" key="5">
    <source>
        <dbReference type="PROSITE" id="PS50102"/>
    </source>
</evidence>
<dbReference type="FunFam" id="3.30.70.330:FF:000535">
    <property type="entry name" value="Serine/arginine-rich splicing factor SR45a"/>
    <property type="match status" value="1"/>
</dbReference>